<dbReference type="SUPFAM" id="SSF50985">
    <property type="entry name" value="RCC1/BLIP-II"/>
    <property type="match status" value="1"/>
</dbReference>
<dbReference type="SUPFAM" id="SSF56112">
    <property type="entry name" value="Protein kinase-like (PK-like)"/>
    <property type="match status" value="1"/>
</dbReference>
<dbReference type="InterPro" id="IPR011009">
    <property type="entry name" value="Kinase-like_dom_sf"/>
</dbReference>
<evidence type="ECO:0000256" key="7">
    <source>
        <dbReference type="ARBA" id="ARBA00022741"/>
    </source>
</evidence>
<dbReference type="Pfam" id="PF00069">
    <property type="entry name" value="Pkinase"/>
    <property type="match status" value="1"/>
</dbReference>
<dbReference type="Gene3D" id="3.30.200.20">
    <property type="entry name" value="Phosphorylase Kinase, domain 1"/>
    <property type="match status" value="1"/>
</dbReference>
<keyword evidence="9 15" id="KW-0067">ATP-binding</keyword>
<dbReference type="GO" id="GO:0042803">
    <property type="term" value="F:protein homodimerization activity"/>
    <property type="evidence" value="ECO:0007669"/>
    <property type="project" value="UniProtKB-ARBA"/>
</dbReference>
<dbReference type="FunFam" id="1.10.510.10:FF:000569">
    <property type="entry name" value="Serine/threonine-protein kinase-like protein CCR4"/>
    <property type="match status" value="1"/>
</dbReference>
<feature type="transmembrane region" description="Helical" evidence="17">
    <location>
        <begin position="412"/>
        <end position="434"/>
    </location>
</feature>
<comment type="caution">
    <text evidence="19">The sequence shown here is derived from an EMBL/GenBank/DDBJ whole genome shotgun (WGS) entry which is preliminary data.</text>
</comment>
<evidence type="ECO:0000313" key="19">
    <source>
        <dbReference type="EMBL" id="KAK7258248.1"/>
    </source>
</evidence>
<keyword evidence="3" id="KW-0723">Serine/threonine-protein kinase</keyword>
<dbReference type="PANTHER" id="PTHR46146:SF4">
    <property type="entry name" value="SERINE_THREONINE-PROTEIN KINASE-LIKE PROTEIN CCR4"/>
    <property type="match status" value="1"/>
</dbReference>
<keyword evidence="4" id="KW-0808">Transferase</keyword>
<organism evidence="19 20">
    <name type="scientific">Crotalaria pallida</name>
    <name type="common">Smooth rattlebox</name>
    <name type="synonym">Crotalaria striata</name>
    <dbReference type="NCBI Taxonomy" id="3830"/>
    <lineage>
        <taxon>Eukaryota</taxon>
        <taxon>Viridiplantae</taxon>
        <taxon>Streptophyta</taxon>
        <taxon>Embryophyta</taxon>
        <taxon>Tracheophyta</taxon>
        <taxon>Spermatophyta</taxon>
        <taxon>Magnoliopsida</taxon>
        <taxon>eudicotyledons</taxon>
        <taxon>Gunneridae</taxon>
        <taxon>Pentapetalae</taxon>
        <taxon>rosids</taxon>
        <taxon>fabids</taxon>
        <taxon>Fabales</taxon>
        <taxon>Fabaceae</taxon>
        <taxon>Papilionoideae</taxon>
        <taxon>50 kb inversion clade</taxon>
        <taxon>genistoids sensu lato</taxon>
        <taxon>core genistoids</taxon>
        <taxon>Crotalarieae</taxon>
        <taxon>Crotalaria</taxon>
    </lineage>
</organism>
<dbReference type="GO" id="GO:0005524">
    <property type="term" value="F:ATP binding"/>
    <property type="evidence" value="ECO:0007669"/>
    <property type="project" value="UniProtKB-UniRule"/>
</dbReference>
<evidence type="ECO:0000256" key="10">
    <source>
        <dbReference type="ARBA" id="ARBA00022989"/>
    </source>
</evidence>
<dbReference type="EMBL" id="JAYWIO010000006">
    <property type="protein sequence ID" value="KAK7258248.1"/>
    <property type="molecule type" value="Genomic_DNA"/>
</dbReference>
<evidence type="ECO:0000256" key="6">
    <source>
        <dbReference type="ARBA" id="ARBA00022729"/>
    </source>
</evidence>
<proteinExistence type="predicted"/>
<evidence type="ECO:0000256" key="2">
    <source>
        <dbReference type="ARBA" id="ARBA00012513"/>
    </source>
</evidence>
<feature type="binding site" evidence="15">
    <location>
        <position position="533"/>
    </location>
    <ligand>
        <name>ATP</name>
        <dbReference type="ChEBI" id="CHEBI:30616"/>
    </ligand>
</feature>
<dbReference type="AlphaFoldDB" id="A0AAN9HVZ8"/>
<dbReference type="PROSITE" id="PS00107">
    <property type="entry name" value="PROTEIN_KINASE_ATP"/>
    <property type="match status" value="1"/>
</dbReference>
<keyword evidence="10 17" id="KW-1133">Transmembrane helix</keyword>
<comment type="catalytic activity">
    <reaction evidence="14">
        <text>L-seryl-[protein] + ATP = O-phospho-L-seryl-[protein] + ADP + H(+)</text>
        <dbReference type="Rhea" id="RHEA:17989"/>
        <dbReference type="Rhea" id="RHEA-COMP:9863"/>
        <dbReference type="Rhea" id="RHEA-COMP:11604"/>
        <dbReference type="ChEBI" id="CHEBI:15378"/>
        <dbReference type="ChEBI" id="CHEBI:29999"/>
        <dbReference type="ChEBI" id="CHEBI:30616"/>
        <dbReference type="ChEBI" id="CHEBI:83421"/>
        <dbReference type="ChEBI" id="CHEBI:456216"/>
        <dbReference type="EC" id="2.7.11.1"/>
    </reaction>
</comment>
<dbReference type="SMART" id="SM00220">
    <property type="entry name" value="S_TKc"/>
    <property type="match status" value="1"/>
</dbReference>
<keyword evidence="6" id="KW-0732">Signal</keyword>
<accession>A0AAN9HVZ8</accession>
<dbReference type="Proteomes" id="UP001372338">
    <property type="component" value="Unassembled WGS sequence"/>
</dbReference>
<keyword evidence="8" id="KW-0418">Kinase</keyword>
<gene>
    <name evidence="19" type="ORF">RIF29_32823</name>
</gene>
<evidence type="ECO:0000256" key="12">
    <source>
        <dbReference type="ARBA" id="ARBA00023180"/>
    </source>
</evidence>
<evidence type="ECO:0000313" key="20">
    <source>
        <dbReference type="Proteomes" id="UP001372338"/>
    </source>
</evidence>
<keyword evidence="11 17" id="KW-0472">Membrane</keyword>
<comment type="catalytic activity">
    <reaction evidence="13">
        <text>L-threonyl-[protein] + ATP = O-phospho-L-threonyl-[protein] + ADP + H(+)</text>
        <dbReference type="Rhea" id="RHEA:46608"/>
        <dbReference type="Rhea" id="RHEA-COMP:11060"/>
        <dbReference type="Rhea" id="RHEA-COMP:11605"/>
        <dbReference type="ChEBI" id="CHEBI:15378"/>
        <dbReference type="ChEBI" id="CHEBI:30013"/>
        <dbReference type="ChEBI" id="CHEBI:30616"/>
        <dbReference type="ChEBI" id="CHEBI:61977"/>
        <dbReference type="ChEBI" id="CHEBI:456216"/>
        <dbReference type="EC" id="2.7.11.1"/>
    </reaction>
</comment>
<keyword evidence="20" id="KW-1185">Reference proteome</keyword>
<dbReference type="PROSITE" id="PS50011">
    <property type="entry name" value="PROTEIN_KINASE_DOM"/>
    <property type="match status" value="1"/>
</dbReference>
<keyword evidence="5 17" id="KW-0812">Transmembrane</keyword>
<evidence type="ECO:0000256" key="4">
    <source>
        <dbReference type="ARBA" id="ARBA00022679"/>
    </source>
</evidence>
<dbReference type="Gene3D" id="2.130.10.30">
    <property type="entry name" value="Regulator of chromosome condensation 1/beta-lactamase-inhibitor protein II"/>
    <property type="match status" value="1"/>
</dbReference>
<dbReference type="Pfam" id="PF13540">
    <property type="entry name" value="RCC1_2"/>
    <property type="match status" value="1"/>
</dbReference>
<reference evidence="19 20" key="1">
    <citation type="submission" date="2024-01" db="EMBL/GenBank/DDBJ databases">
        <title>The genomes of 5 underutilized Papilionoideae crops provide insights into root nodulation and disease resistanc.</title>
        <authorList>
            <person name="Yuan L."/>
        </authorList>
    </citation>
    <scope>NUCLEOTIDE SEQUENCE [LARGE SCALE GENOMIC DNA]</scope>
    <source>
        <strain evidence="19">ZHUSHIDOU_FW_LH</strain>
        <tissue evidence="19">Leaf</tissue>
    </source>
</reference>
<evidence type="ECO:0000256" key="14">
    <source>
        <dbReference type="ARBA" id="ARBA00048679"/>
    </source>
</evidence>
<evidence type="ECO:0000256" key="3">
    <source>
        <dbReference type="ARBA" id="ARBA00022527"/>
    </source>
</evidence>
<comment type="subcellular location">
    <subcellularLocation>
        <location evidence="1">Membrane</location>
        <topology evidence="1">Single-pass membrane protein</topology>
    </subcellularLocation>
</comment>
<dbReference type="GO" id="GO:0016020">
    <property type="term" value="C:membrane"/>
    <property type="evidence" value="ECO:0007669"/>
    <property type="project" value="UniProtKB-SubCell"/>
</dbReference>
<dbReference type="PROSITE" id="PS00108">
    <property type="entry name" value="PROTEIN_KINASE_ST"/>
    <property type="match status" value="1"/>
</dbReference>
<feature type="transmembrane region" description="Helical" evidence="17">
    <location>
        <begin position="12"/>
        <end position="31"/>
    </location>
</feature>
<dbReference type="Gene3D" id="1.10.510.10">
    <property type="entry name" value="Transferase(Phosphotransferase) domain 1"/>
    <property type="match status" value="1"/>
</dbReference>
<keyword evidence="12" id="KW-0325">Glycoprotein</keyword>
<name>A0AAN9HVZ8_CROPI</name>
<dbReference type="PANTHER" id="PTHR46146">
    <property type="entry name" value="SERINE/THREONINE-PROTEIN KINASE-LIKE PROTEIN CCR4"/>
    <property type="match status" value="1"/>
</dbReference>
<evidence type="ECO:0000256" key="15">
    <source>
        <dbReference type="PROSITE-ProRule" id="PRU10141"/>
    </source>
</evidence>
<evidence type="ECO:0000256" key="1">
    <source>
        <dbReference type="ARBA" id="ARBA00004167"/>
    </source>
</evidence>
<sequence>MALFLLNHSSPSLFLIITTTLYFLSSLPIIINSLSTIAISEATYSNQTFICALQPPNNQEEGQQSNLNCTTFPSTAVAAAHNITTGLQLLLNPNISYSQIVAGNGFLCALRPPSSSTSIMGCWRFSANATTNNNNVPYKRIYRGPVIETIDAGNSHVCGLVNGDLECWQWPGFNSSQAIISNMYSIAVGLNFVCGLSSATGNIACSGNNNTTRGGVVDHEPPSGNNYTVIEAGFGHACAISIDGSLDCWGEMDMMGGNEKNPQGRFISLALGENRSCALRENGTVACWGSNNFSMPQRLQTTSFQAIVAKRRVFCGVVSYNYSLLCWGTEFFDESNSKVFDVVLPGPCRNKNQCPCGPLSDSSKLCGSPSIICKPCPPVIESPLQPPPSPGPGPGPTPPPYNTKSGWSKKMVAFLVVGCVGCSSLLLVLAYFLYIRCKCRGCRVHDSGRLDESGSSPREPQPEADDEAVTAVLEKRLSHIISMGNGSHLEEYSLQVLLEATNNFSEEKKIGIGSFGSVYHATLEEDGKEVAIKRAEFSSTSPSHAVLGATKRQEDKDNAFVNELESLSRLHHKNLVQLLGFYEDRKERILVYEYMNNGSLNDHLHNKKQYNMLQSSAGLVSWPGRIKVALDAARGIEYLHQYATPPIIHRDIKSSNILLDAKWTAKVSDFGLSLMGPEDEDSHLSLLAAGTVGYIDPEYYRLQHLTTKSDVYSFGVVLLEMLSGQKAIHKNENGVPRNVVDFMVPYIVQDEIHRVLDPRVPPPTPYEIEGVAFVGYLAADCVSLEGRNRPTMSQVVNSLETALAACLAQPTTLSSTTASSH</sequence>
<evidence type="ECO:0000256" key="16">
    <source>
        <dbReference type="SAM" id="MobiDB-lite"/>
    </source>
</evidence>
<evidence type="ECO:0000256" key="5">
    <source>
        <dbReference type="ARBA" id="ARBA00022692"/>
    </source>
</evidence>
<keyword evidence="7 15" id="KW-0547">Nucleotide-binding</keyword>
<dbReference type="GO" id="GO:0004674">
    <property type="term" value="F:protein serine/threonine kinase activity"/>
    <property type="evidence" value="ECO:0007669"/>
    <property type="project" value="UniProtKB-KW"/>
</dbReference>
<dbReference type="InterPro" id="IPR009091">
    <property type="entry name" value="RCC1/BLIP-II"/>
</dbReference>
<evidence type="ECO:0000256" key="8">
    <source>
        <dbReference type="ARBA" id="ARBA00022777"/>
    </source>
</evidence>
<protein>
    <recommendedName>
        <fullName evidence="2">non-specific serine/threonine protein kinase</fullName>
        <ecNumber evidence="2">2.7.11.1</ecNumber>
    </recommendedName>
</protein>
<dbReference type="EC" id="2.7.11.1" evidence="2"/>
<evidence type="ECO:0000259" key="18">
    <source>
        <dbReference type="PROSITE" id="PS50011"/>
    </source>
</evidence>
<dbReference type="CDD" id="cd14066">
    <property type="entry name" value="STKc_IRAK"/>
    <property type="match status" value="1"/>
</dbReference>
<evidence type="ECO:0000256" key="9">
    <source>
        <dbReference type="ARBA" id="ARBA00022840"/>
    </source>
</evidence>
<dbReference type="InterPro" id="IPR017441">
    <property type="entry name" value="Protein_kinase_ATP_BS"/>
</dbReference>
<evidence type="ECO:0000256" key="17">
    <source>
        <dbReference type="SAM" id="Phobius"/>
    </source>
</evidence>
<evidence type="ECO:0000256" key="13">
    <source>
        <dbReference type="ARBA" id="ARBA00047899"/>
    </source>
</evidence>
<dbReference type="InterPro" id="IPR000719">
    <property type="entry name" value="Prot_kinase_dom"/>
</dbReference>
<feature type="region of interest" description="Disordered" evidence="16">
    <location>
        <begin position="447"/>
        <end position="466"/>
    </location>
</feature>
<dbReference type="InterPro" id="IPR008271">
    <property type="entry name" value="Ser/Thr_kinase_AS"/>
</dbReference>
<evidence type="ECO:0000256" key="11">
    <source>
        <dbReference type="ARBA" id="ARBA00023136"/>
    </source>
</evidence>
<feature type="domain" description="Protein kinase" evidence="18">
    <location>
        <begin position="504"/>
        <end position="803"/>
    </location>
</feature>